<dbReference type="InterPro" id="IPR013149">
    <property type="entry name" value="ADH-like_C"/>
</dbReference>
<dbReference type="EMBL" id="MU003892">
    <property type="protein sequence ID" value="KAF2716130.1"/>
    <property type="molecule type" value="Genomic_DNA"/>
</dbReference>
<dbReference type="InterPro" id="IPR002328">
    <property type="entry name" value="ADH_Zn_CS"/>
</dbReference>
<evidence type="ECO:0000256" key="6">
    <source>
        <dbReference type="ARBA" id="ARBA00022833"/>
    </source>
</evidence>
<reference evidence="14" key="1">
    <citation type="journal article" date="2020" name="Stud. Mycol.">
        <title>101 Dothideomycetes genomes: a test case for predicting lifestyles and emergence of pathogens.</title>
        <authorList>
            <person name="Haridas S."/>
            <person name="Albert R."/>
            <person name="Binder M."/>
            <person name="Bloem J."/>
            <person name="Labutti K."/>
            <person name="Salamov A."/>
            <person name="Andreopoulos B."/>
            <person name="Baker S."/>
            <person name="Barry K."/>
            <person name="Bills G."/>
            <person name="Bluhm B."/>
            <person name="Cannon C."/>
            <person name="Castanera R."/>
            <person name="Culley D."/>
            <person name="Daum C."/>
            <person name="Ezra D."/>
            <person name="Gonzalez J."/>
            <person name="Henrissat B."/>
            <person name="Kuo A."/>
            <person name="Liang C."/>
            <person name="Lipzen A."/>
            <person name="Lutzoni F."/>
            <person name="Magnuson J."/>
            <person name="Mondo S."/>
            <person name="Nolan M."/>
            <person name="Ohm R."/>
            <person name="Pangilinan J."/>
            <person name="Park H.-J."/>
            <person name="Ramirez L."/>
            <person name="Alfaro M."/>
            <person name="Sun H."/>
            <person name="Tritt A."/>
            <person name="Yoshinaga Y."/>
            <person name="Zwiers L.-H."/>
            <person name="Turgeon B."/>
            <person name="Goodwin S."/>
            <person name="Spatafora J."/>
            <person name="Crous P."/>
            <person name="Grigoriev I."/>
        </authorList>
    </citation>
    <scope>NUCLEOTIDE SEQUENCE</scope>
    <source>
        <strain evidence="14">CBS 116435</strain>
    </source>
</reference>
<dbReference type="OrthoDB" id="1879366at2759"/>
<evidence type="ECO:0000313" key="14">
    <source>
        <dbReference type="EMBL" id="KAF2716130.1"/>
    </source>
</evidence>
<dbReference type="SUPFAM" id="SSF51735">
    <property type="entry name" value="NAD(P)-binding Rossmann-fold domains"/>
    <property type="match status" value="1"/>
</dbReference>
<dbReference type="AlphaFoldDB" id="A0A9P4UKP1"/>
<comment type="caution">
    <text evidence="14">The sequence shown here is derived from an EMBL/GenBank/DDBJ whole genome shotgun (WGS) entry which is preliminary data.</text>
</comment>
<keyword evidence="5 11" id="KW-0479">Metal-binding</keyword>
<protein>
    <recommendedName>
        <fullName evidence="9">alcohol dehydrogenase (NADP(+))</fullName>
        <ecNumber evidence="9">1.1.1.2</ecNumber>
    </recommendedName>
</protein>
<comment type="subunit">
    <text evidence="3">Homodimer.</text>
</comment>
<dbReference type="Pfam" id="PF08240">
    <property type="entry name" value="ADH_N"/>
    <property type="match status" value="1"/>
</dbReference>
<dbReference type="InterPro" id="IPR013154">
    <property type="entry name" value="ADH-like_N"/>
</dbReference>
<dbReference type="FunFam" id="3.40.50.720:FF:000158">
    <property type="entry name" value="Zinc-binding alcohol dehydrogenase"/>
    <property type="match status" value="1"/>
</dbReference>
<dbReference type="CDD" id="cd05283">
    <property type="entry name" value="CAD1"/>
    <property type="match status" value="1"/>
</dbReference>
<comment type="cofactor">
    <cofactor evidence="1 11">
        <name>Zn(2+)</name>
        <dbReference type="ChEBI" id="CHEBI:29105"/>
    </cofactor>
</comment>
<accession>A0A9P4UKP1</accession>
<dbReference type="InterPro" id="IPR011032">
    <property type="entry name" value="GroES-like_sf"/>
</dbReference>
<keyword evidence="6 11" id="KW-0862">Zinc</keyword>
<gene>
    <name evidence="14" type="ORF">K431DRAFT_258131</name>
</gene>
<evidence type="ECO:0000256" key="3">
    <source>
        <dbReference type="ARBA" id="ARBA00011738"/>
    </source>
</evidence>
<evidence type="ECO:0000256" key="9">
    <source>
        <dbReference type="ARBA" id="ARBA00024074"/>
    </source>
</evidence>
<keyword evidence="4" id="KW-0597">Phosphoprotein</keyword>
<evidence type="ECO:0000256" key="8">
    <source>
        <dbReference type="ARBA" id="ARBA00023002"/>
    </source>
</evidence>
<evidence type="ECO:0000256" key="10">
    <source>
        <dbReference type="ARBA" id="ARBA00050997"/>
    </source>
</evidence>
<proteinExistence type="inferred from homology"/>
<evidence type="ECO:0000256" key="4">
    <source>
        <dbReference type="ARBA" id="ARBA00022553"/>
    </source>
</evidence>
<evidence type="ECO:0000256" key="11">
    <source>
        <dbReference type="RuleBase" id="RU361277"/>
    </source>
</evidence>
<dbReference type="GO" id="GO:0008106">
    <property type="term" value="F:alcohol dehydrogenase (NADP+) activity"/>
    <property type="evidence" value="ECO:0007669"/>
    <property type="project" value="UniProtKB-EC"/>
</dbReference>
<keyword evidence="15" id="KW-1185">Reference proteome</keyword>
<dbReference type="Proteomes" id="UP000799441">
    <property type="component" value="Unassembled WGS sequence"/>
</dbReference>
<evidence type="ECO:0000256" key="7">
    <source>
        <dbReference type="ARBA" id="ARBA00022857"/>
    </source>
</evidence>
<dbReference type="PANTHER" id="PTHR42683">
    <property type="entry name" value="ALDEHYDE REDUCTASE"/>
    <property type="match status" value="1"/>
</dbReference>
<dbReference type="InterPro" id="IPR036291">
    <property type="entry name" value="NAD(P)-bd_dom_sf"/>
</dbReference>
<organism evidence="14 15">
    <name type="scientific">Polychaeton citri CBS 116435</name>
    <dbReference type="NCBI Taxonomy" id="1314669"/>
    <lineage>
        <taxon>Eukaryota</taxon>
        <taxon>Fungi</taxon>
        <taxon>Dikarya</taxon>
        <taxon>Ascomycota</taxon>
        <taxon>Pezizomycotina</taxon>
        <taxon>Dothideomycetes</taxon>
        <taxon>Dothideomycetidae</taxon>
        <taxon>Capnodiales</taxon>
        <taxon>Capnodiaceae</taxon>
        <taxon>Polychaeton</taxon>
    </lineage>
</organism>
<evidence type="ECO:0000256" key="2">
    <source>
        <dbReference type="ARBA" id="ARBA00008072"/>
    </source>
</evidence>
<dbReference type="Gene3D" id="3.90.180.10">
    <property type="entry name" value="Medium-chain alcohol dehydrogenases, catalytic domain"/>
    <property type="match status" value="1"/>
</dbReference>
<name>A0A9P4UKP1_9PEZI</name>
<evidence type="ECO:0000259" key="12">
    <source>
        <dbReference type="Pfam" id="PF00107"/>
    </source>
</evidence>
<dbReference type="EC" id="1.1.1.2" evidence="9"/>
<evidence type="ECO:0000256" key="1">
    <source>
        <dbReference type="ARBA" id="ARBA00001947"/>
    </source>
</evidence>
<feature type="domain" description="Alcohol dehydrogenase-like C-terminal" evidence="12">
    <location>
        <begin position="193"/>
        <end position="319"/>
    </location>
</feature>
<evidence type="ECO:0000259" key="13">
    <source>
        <dbReference type="Pfam" id="PF08240"/>
    </source>
</evidence>
<dbReference type="InterPro" id="IPR047109">
    <property type="entry name" value="CAD-like"/>
</dbReference>
<feature type="domain" description="Alcohol dehydrogenase-like N-terminal" evidence="13">
    <location>
        <begin position="35"/>
        <end position="154"/>
    </location>
</feature>
<dbReference type="SUPFAM" id="SSF50129">
    <property type="entry name" value="GroES-like"/>
    <property type="match status" value="1"/>
</dbReference>
<dbReference type="Gene3D" id="3.40.50.720">
    <property type="entry name" value="NAD(P)-binding Rossmann-like Domain"/>
    <property type="match status" value="1"/>
</dbReference>
<comment type="similarity">
    <text evidence="2 11">Belongs to the zinc-containing alcohol dehydrogenase family.</text>
</comment>
<keyword evidence="7" id="KW-0521">NADP</keyword>
<evidence type="ECO:0000256" key="5">
    <source>
        <dbReference type="ARBA" id="ARBA00022723"/>
    </source>
</evidence>
<comment type="catalytic activity">
    <reaction evidence="10">
        <text>a primary alcohol + NADP(+) = an aldehyde + NADPH + H(+)</text>
        <dbReference type="Rhea" id="RHEA:15937"/>
        <dbReference type="ChEBI" id="CHEBI:15378"/>
        <dbReference type="ChEBI" id="CHEBI:15734"/>
        <dbReference type="ChEBI" id="CHEBI:17478"/>
        <dbReference type="ChEBI" id="CHEBI:57783"/>
        <dbReference type="ChEBI" id="CHEBI:58349"/>
        <dbReference type="EC" id="1.1.1.2"/>
    </reaction>
    <physiologicalReaction direction="left-to-right" evidence="10">
        <dbReference type="Rhea" id="RHEA:15938"/>
    </physiologicalReaction>
    <physiologicalReaction direction="right-to-left" evidence="10">
        <dbReference type="Rhea" id="RHEA:15939"/>
    </physiologicalReaction>
</comment>
<sequence>MDNEYKFEGWMGLDKDSVQGKMHWQEFEPKTWTEDSIDIKITHSGVCGSDIHTLQSGWGPAIYPLCVGHEIVGHAYRIGNNVKNGIKVGDRVGVGAQSSSCLKPDCEECTSGKENYCTHMVGTYNDKYEDGSRSQGGYSTYHRAPSHFVIKIPDAIASEDAAPMLCGGVTTFRPLKQNGCGPGKKVGIVGIGGLGHFGVLFAKALGADRVVGISRSSVKKADVLKMGADDYIATDDDLNWAQIHARSLDLIVCTVSSAKMPLMSYLQLLRTEGTFIQIGEPEEELPRLSVFAFIAKGCKMGGSMIGSPSDITEMLEFAAEKKVKPWIVKRPMREANQAIVDLKAGNARYRYTLVN</sequence>
<dbReference type="PROSITE" id="PS00059">
    <property type="entry name" value="ADH_ZINC"/>
    <property type="match status" value="1"/>
</dbReference>
<dbReference type="GO" id="GO:0006066">
    <property type="term" value="P:alcohol metabolic process"/>
    <property type="evidence" value="ECO:0007669"/>
    <property type="project" value="UniProtKB-ARBA"/>
</dbReference>
<dbReference type="Pfam" id="PF00107">
    <property type="entry name" value="ADH_zinc_N"/>
    <property type="match status" value="1"/>
</dbReference>
<evidence type="ECO:0000313" key="15">
    <source>
        <dbReference type="Proteomes" id="UP000799441"/>
    </source>
</evidence>
<dbReference type="GO" id="GO:0008270">
    <property type="term" value="F:zinc ion binding"/>
    <property type="evidence" value="ECO:0007669"/>
    <property type="project" value="InterPro"/>
</dbReference>
<keyword evidence="8" id="KW-0560">Oxidoreductase</keyword>